<dbReference type="Pfam" id="PF17866">
    <property type="entry name" value="AAA_lid_6"/>
    <property type="match status" value="1"/>
</dbReference>
<dbReference type="InterPro" id="IPR050773">
    <property type="entry name" value="CbxX/CfxQ_RuBisCO_ESX"/>
</dbReference>
<feature type="domain" description="AAA+ ATPase" evidence="5">
    <location>
        <begin position="732"/>
        <end position="882"/>
    </location>
</feature>
<dbReference type="CDD" id="cd00009">
    <property type="entry name" value="AAA"/>
    <property type="match status" value="1"/>
</dbReference>
<evidence type="ECO:0000256" key="2">
    <source>
        <dbReference type="ARBA" id="ARBA00022741"/>
    </source>
</evidence>
<sequence>MFKLEMASLYQKLHENEIRVLEMPANGKTKPVCYKLKHITLGSATQYQTLIYHPTESSKVEISIDEDRLEVTQSCKLALEELEKKSTGGHAAQMVWVAEVCINHEDPVDRQHHASLVHRISKEAQHHNIWHSIETENCITEVESPSSLVQINEDDLASPSNWSKFFQSSDNSREWHTISSFFADSTTGLEPQNGKVSPLHAGDPYELKSLGSAIASLFRKPTGQVAALKLPAERARGLFVGMIDHAGHGPVDSRMILQKHLILAAILGLGSLLAEGSRNLGSLEATVPKDQGQDTAPLPCLDTSYQHFIIPPADLIRSPLTLIAAPLQNHRGFQMHLQHLLIKLEISQEEMKPTREDEDTEKASEENNSPGDDNDPLPESVALPDATDEELAFLEGVDLDQIQDNSPSRLDWMRMKRENGEENIFLDRLMAMTDLEDVKRHFLKTKCTLDTLRRQGVDTASECFNAVFVGRQKVCEAVARLYAHFLISIHAVPGDELIETTAGQYLEESTYSYGTRRRPDQSGVFLMTNPDRLADASDGDDYTQKLRNEMEKSRGKFIFLYTCFMEGRMDSFLEFEDVGKEIPHRVKLDSGLGRDNAIDMLSELLEKRFPKRMQIEGGIEGEFSRLLIHRAYRGDWKRGFASLEIIFSEVCRRQLDRISQARRNGERPDDFLITKEDVLGTESPDPLHEIPAWKEMMELAGMESVKESIRSLASLVRMNRQRELQDQPPLRVGLNRVFLGPPGTGKTTVAKLYGRILADLGLLSSGEIVVKNAVDFIGQYIGWSEEAVKSALESALGKVLVIDEAHVLYPGKRSHRGNAGGDVFRIAVIDTLVSQIQNLPSEDRCVVLIGYSEPMREMFQYSNPGLARRFPLDDAFRFDDFSMEQLTRVLELKLDKQKLAITEQAKDVALQRLAAARDRPNFGNGGEVDNLLHHALTSSQRRISANPSFDLSTPLALQPEDFDADFDRLSDSESRFKESFKDIVGCKEVIAKFDGYRKSVQGMRMCGRNPRSHNLIPLNFVFKGPPGTGKTTMARKVGKLFYDMGFLSSSDVVECFFSEIIGEALGQTGPKVVAALERALGKVLFIDEAYRLAQGDFATDAINELVDCMTKERFANKMVIILAGYAEGMDSLREINQGFASRFATEVLKFE</sequence>
<dbReference type="InterPro" id="IPR000641">
    <property type="entry name" value="CbxX/CfxQ"/>
</dbReference>
<dbReference type="Pfam" id="PF00004">
    <property type="entry name" value="AAA"/>
    <property type="match status" value="2"/>
</dbReference>
<dbReference type="InterPro" id="IPR010730">
    <property type="entry name" value="HET"/>
</dbReference>
<feature type="compositionally biased region" description="Basic and acidic residues" evidence="4">
    <location>
        <begin position="349"/>
        <end position="365"/>
    </location>
</feature>
<reference evidence="6 7" key="1">
    <citation type="submission" date="2016-03" db="EMBL/GenBank/DDBJ databases">
        <title>Draft genome sequence of the Fonsecaea monophora CBS 269.37.</title>
        <authorList>
            <person name="Bombassaro A."/>
            <person name="Vinicius W.A."/>
            <person name="De Hoog S."/>
            <person name="Sun J."/>
            <person name="Souza E.M."/>
            <person name="Raittz R.T."/>
            <person name="Costa F."/>
            <person name="Leao A.C."/>
            <person name="Tadra-Sfeir M.Z."/>
            <person name="Baura V."/>
            <person name="Balsanelli E."/>
            <person name="Pedrosa F.O."/>
            <person name="Moreno L.F."/>
            <person name="Steffens M.B."/>
            <person name="Xi L."/>
            <person name="Bocca A.L."/>
            <person name="Felipe M.S."/>
            <person name="Teixeira M."/>
            <person name="Telles Filho F.Q."/>
            <person name="Azevedo C.M."/>
            <person name="Gomes R."/>
            <person name="Vicente V.A."/>
        </authorList>
    </citation>
    <scope>NUCLEOTIDE SEQUENCE [LARGE SCALE GENOMIC DNA]</scope>
    <source>
        <strain evidence="6 7">CBS 269.37</strain>
    </source>
</reference>
<dbReference type="SMART" id="SM00382">
    <property type="entry name" value="AAA"/>
    <property type="match status" value="2"/>
</dbReference>
<feature type="region of interest" description="Disordered" evidence="4">
    <location>
        <begin position="348"/>
        <end position="382"/>
    </location>
</feature>
<dbReference type="Pfam" id="PF06985">
    <property type="entry name" value="HET"/>
    <property type="match status" value="1"/>
</dbReference>
<protein>
    <recommendedName>
        <fullName evidence="5">AAA+ ATPase domain-containing protein</fullName>
    </recommendedName>
</protein>
<evidence type="ECO:0000256" key="1">
    <source>
        <dbReference type="ARBA" id="ARBA00010378"/>
    </source>
</evidence>
<dbReference type="PRINTS" id="PR00819">
    <property type="entry name" value="CBXCFQXSUPER"/>
</dbReference>
<keyword evidence="7" id="KW-1185">Reference proteome</keyword>
<organism evidence="6 7">
    <name type="scientific">Fonsecaea monophora</name>
    <dbReference type="NCBI Taxonomy" id="254056"/>
    <lineage>
        <taxon>Eukaryota</taxon>
        <taxon>Fungi</taxon>
        <taxon>Dikarya</taxon>
        <taxon>Ascomycota</taxon>
        <taxon>Pezizomycotina</taxon>
        <taxon>Eurotiomycetes</taxon>
        <taxon>Chaetothyriomycetidae</taxon>
        <taxon>Chaetothyriales</taxon>
        <taxon>Herpotrichiellaceae</taxon>
        <taxon>Fonsecaea</taxon>
    </lineage>
</organism>
<dbReference type="FunFam" id="3.40.50.300:FF:000216">
    <property type="entry name" value="Type VII secretion ATPase EccA"/>
    <property type="match status" value="2"/>
</dbReference>
<gene>
    <name evidence="6" type="ORF">AYO21_11493</name>
</gene>
<dbReference type="GO" id="GO:0016887">
    <property type="term" value="F:ATP hydrolysis activity"/>
    <property type="evidence" value="ECO:0007669"/>
    <property type="project" value="InterPro"/>
</dbReference>
<keyword evidence="3" id="KW-0067">ATP-binding</keyword>
<dbReference type="Gene3D" id="3.40.50.300">
    <property type="entry name" value="P-loop containing nucleotide triphosphate hydrolases"/>
    <property type="match status" value="2"/>
</dbReference>
<dbReference type="GO" id="GO:0005524">
    <property type="term" value="F:ATP binding"/>
    <property type="evidence" value="ECO:0007669"/>
    <property type="project" value="UniProtKB-KW"/>
</dbReference>
<evidence type="ECO:0000256" key="4">
    <source>
        <dbReference type="SAM" id="MobiDB-lite"/>
    </source>
</evidence>
<dbReference type="AlphaFoldDB" id="A0A177ESA4"/>
<dbReference type="InterPro" id="IPR003959">
    <property type="entry name" value="ATPase_AAA_core"/>
</dbReference>
<comment type="similarity">
    <text evidence="1">Belongs to the CbxX/CfxQ family.</text>
</comment>
<keyword evidence="2" id="KW-0547">Nucleotide-binding</keyword>
<dbReference type="OrthoDB" id="2423195at2759"/>
<dbReference type="PANTHER" id="PTHR43392:SF2">
    <property type="entry name" value="AAA-TYPE ATPASE FAMILY PROTEIN _ ANKYRIN REPEAT FAMILY PROTEIN"/>
    <property type="match status" value="1"/>
</dbReference>
<dbReference type="Proteomes" id="UP000077002">
    <property type="component" value="Unassembled WGS sequence"/>
</dbReference>
<dbReference type="RefSeq" id="XP_022506293.1">
    <property type="nucleotide sequence ID" value="XM_022661384.1"/>
</dbReference>
<dbReference type="PANTHER" id="PTHR43392">
    <property type="entry name" value="AAA-TYPE ATPASE FAMILY PROTEIN / ANKYRIN REPEAT FAMILY PROTEIN"/>
    <property type="match status" value="1"/>
</dbReference>
<dbReference type="InterPro" id="IPR041627">
    <property type="entry name" value="AAA_lid_6"/>
</dbReference>
<dbReference type="InterPro" id="IPR027417">
    <property type="entry name" value="P-loop_NTPase"/>
</dbReference>
<proteinExistence type="inferred from homology"/>
<dbReference type="InterPro" id="IPR003593">
    <property type="entry name" value="AAA+_ATPase"/>
</dbReference>
<comment type="caution">
    <text evidence="6">The sequence shown here is derived from an EMBL/GenBank/DDBJ whole genome shotgun (WGS) entry which is preliminary data.</text>
</comment>
<accession>A0A177ESA4</accession>
<name>A0A177ESA4_9EURO</name>
<evidence type="ECO:0000313" key="7">
    <source>
        <dbReference type="Proteomes" id="UP000077002"/>
    </source>
</evidence>
<dbReference type="SUPFAM" id="SSF52540">
    <property type="entry name" value="P-loop containing nucleoside triphosphate hydrolases"/>
    <property type="match status" value="2"/>
</dbReference>
<evidence type="ECO:0000256" key="3">
    <source>
        <dbReference type="ARBA" id="ARBA00022840"/>
    </source>
</evidence>
<dbReference type="GeneID" id="34606587"/>
<evidence type="ECO:0000259" key="5">
    <source>
        <dbReference type="SMART" id="SM00382"/>
    </source>
</evidence>
<evidence type="ECO:0000313" key="6">
    <source>
        <dbReference type="EMBL" id="OAG34341.1"/>
    </source>
</evidence>
<dbReference type="Gene3D" id="1.10.8.60">
    <property type="match status" value="1"/>
</dbReference>
<dbReference type="EMBL" id="LVKK01000163">
    <property type="protein sequence ID" value="OAG34341.1"/>
    <property type="molecule type" value="Genomic_DNA"/>
</dbReference>
<feature type="domain" description="AAA+ ATPase" evidence="5">
    <location>
        <begin position="1016"/>
        <end position="1151"/>
    </location>
</feature>